<dbReference type="GO" id="GO:0004058">
    <property type="term" value="F:aromatic-L-amino-acid decarboxylase activity"/>
    <property type="evidence" value="ECO:0007669"/>
    <property type="project" value="UniProtKB-EC"/>
</dbReference>
<comment type="cofactor">
    <cofactor evidence="1">
        <name>pyridoxal 5'-phosphate</name>
        <dbReference type="ChEBI" id="CHEBI:597326"/>
    </cofactor>
</comment>
<reference evidence="9" key="1">
    <citation type="submission" date="2020-11" db="EMBL/GenBank/DDBJ databases">
        <authorList>
            <person name="Tran Van P."/>
        </authorList>
    </citation>
    <scope>NUCLEOTIDE SEQUENCE</scope>
</reference>
<evidence type="ECO:0000256" key="8">
    <source>
        <dbReference type="ARBA" id="ARBA00041275"/>
    </source>
</evidence>
<dbReference type="InterPro" id="IPR002129">
    <property type="entry name" value="PyrdxlP-dep_de-COase"/>
</dbReference>
<evidence type="ECO:0000256" key="2">
    <source>
        <dbReference type="ARBA" id="ARBA00011738"/>
    </source>
</evidence>
<dbReference type="GO" id="GO:0030170">
    <property type="term" value="F:pyridoxal phosphate binding"/>
    <property type="evidence" value="ECO:0007669"/>
    <property type="project" value="InterPro"/>
</dbReference>
<evidence type="ECO:0000256" key="5">
    <source>
        <dbReference type="ARBA" id="ARBA00022898"/>
    </source>
</evidence>
<keyword evidence="4" id="KW-0210">Decarboxylase</keyword>
<keyword evidence="10" id="KW-1185">Reference proteome</keyword>
<sequence>MDATQFRAAGIQLIHYIADYFENIRERPVFPSVKPGYIKQYIPETAPESGEPWSAIFADIDRVIMPGITHWQSPHFHAYFPILTSFPSICADIVSSALSVIAISWVSANTPTLLPI</sequence>
<dbReference type="SUPFAM" id="SSF53383">
    <property type="entry name" value="PLP-dependent transferases"/>
    <property type="match status" value="1"/>
</dbReference>
<keyword evidence="3" id="KW-0127">Catecholamine biosynthesis</keyword>
<dbReference type="Pfam" id="PF00282">
    <property type="entry name" value="Pyridoxal_deC"/>
    <property type="match status" value="1"/>
</dbReference>
<comment type="subunit">
    <text evidence="2">Homodimer.</text>
</comment>
<dbReference type="AlphaFoldDB" id="A0A7R9KYJ2"/>
<dbReference type="GO" id="GO:0019752">
    <property type="term" value="P:carboxylic acid metabolic process"/>
    <property type="evidence" value="ECO:0007669"/>
    <property type="project" value="InterPro"/>
</dbReference>
<dbReference type="InterPro" id="IPR010977">
    <property type="entry name" value="Aromatic_deC"/>
</dbReference>
<gene>
    <name evidence="9" type="ORF">OSB1V03_LOCUS11867</name>
</gene>
<evidence type="ECO:0000256" key="7">
    <source>
        <dbReference type="ARBA" id="ARBA00040968"/>
    </source>
</evidence>
<dbReference type="InterPro" id="IPR015424">
    <property type="entry name" value="PyrdxlP-dep_Trfase"/>
</dbReference>
<keyword evidence="5" id="KW-0663">Pyridoxal phosphate</keyword>
<keyword evidence="4" id="KW-0456">Lyase</keyword>
<dbReference type="PANTHER" id="PTHR11999">
    <property type="entry name" value="GROUP II PYRIDOXAL-5-PHOSPHATE DECARBOXYLASE"/>
    <property type="match status" value="1"/>
</dbReference>
<dbReference type="PRINTS" id="PR00800">
    <property type="entry name" value="YHDCRBOXLASE"/>
</dbReference>
<dbReference type="EMBL" id="OC864068">
    <property type="protein sequence ID" value="CAD7631458.1"/>
    <property type="molecule type" value="Genomic_DNA"/>
</dbReference>
<name>A0A7R9KYJ2_9ACAR</name>
<dbReference type="GO" id="GO:0005737">
    <property type="term" value="C:cytoplasm"/>
    <property type="evidence" value="ECO:0007669"/>
    <property type="project" value="TreeGrafter"/>
</dbReference>
<evidence type="ECO:0000256" key="6">
    <source>
        <dbReference type="ARBA" id="ARBA00038886"/>
    </source>
</evidence>
<dbReference type="Gene3D" id="1.20.1340.10">
    <property type="entry name" value="dopa decarboxylase, N-terminal domain"/>
    <property type="match status" value="1"/>
</dbReference>
<evidence type="ECO:0000256" key="4">
    <source>
        <dbReference type="ARBA" id="ARBA00022793"/>
    </source>
</evidence>
<dbReference type="EC" id="4.1.1.28" evidence="6"/>
<dbReference type="OrthoDB" id="639767at2759"/>
<protein>
    <recommendedName>
        <fullName evidence="7">Aromatic-L-amino-acid decarboxylase</fullName>
        <ecNumber evidence="6">4.1.1.28</ecNumber>
    </recommendedName>
    <alternativeName>
        <fullName evidence="8">DOPA decarboxylase</fullName>
    </alternativeName>
</protein>
<dbReference type="Proteomes" id="UP000759131">
    <property type="component" value="Unassembled WGS sequence"/>
</dbReference>
<dbReference type="PANTHER" id="PTHR11999:SF167">
    <property type="entry name" value="AROMATIC-L-AMINO-ACID DECARBOXYLASE"/>
    <property type="match status" value="1"/>
</dbReference>
<evidence type="ECO:0000313" key="9">
    <source>
        <dbReference type="EMBL" id="CAD7631458.1"/>
    </source>
</evidence>
<evidence type="ECO:0000313" key="10">
    <source>
        <dbReference type="Proteomes" id="UP000759131"/>
    </source>
</evidence>
<accession>A0A7R9KYJ2</accession>
<evidence type="ECO:0000256" key="1">
    <source>
        <dbReference type="ARBA" id="ARBA00001933"/>
    </source>
</evidence>
<organism evidence="9">
    <name type="scientific">Medioppia subpectinata</name>
    <dbReference type="NCBI Taxonomy" id="1979941"/>
    <lineage>
        <taxon>Eukaryota</taxon>
        <taxon>Metazoa</taxon>
        <taxon>Ecdysozoa</taxon>
        <taxon>Arthropoda</taxon>
        <taxon>Chelicerata</taxon>
        <taxon>Arachnida</taxon>
        <taxon>Acari</taxon>
        <taxon>Acariformes</taxon>
        <taxon>Sarcoptiformes</taxon>
        <taxon>Oribatida</taxon>
        <taxon>Brachypylina</taxon>
        <taxon>Oppioidea</taxon>
        <taxon>Oppiidae</taxon>
        <taxon>Medioppia</taxon>
    </lineage>
</organism>
<evidence type="ECO:0000256" key="3">
    <source>
        <dbReference type="ARBA" id="ARBA00022584"/>
    </source>
</evidence>
<proteinExistence type="predicted"/>
<dbReference type="FunFam" id="1.20.1340.10:FF:000001">
    <property type="entry name" value="Histidine decarboxylase"/>
    <property type="match status" value="1"/>
</dbReference>
<dbReference type="GO" id="GO:0042423">
    <property type="term" value="P:catecholamine biosynthetic process"/>
    <property type="evidence" value="ECO:0007669"/>
    <property type="project" value="UniProtKB-KW"/>
</dbReference>
<dbReference type="EMBL" id="CAJPIZ010009493">
    <property type="protein sequence ID" value="CAG2111888.1"/>
    <property type="molecule type" value="Genomic_DNA"/>
</dbReference>
<dbReference type="GO" id="GO:0006520">
    <property type="term" value="P:amino acid metabolic process"/>
    <property type="evidence" value="ECO:0007669"/>
    <property type="project" value="InterPro"/>
</dbReference>